<protein>
    <recommendedName>
        <fullName evidence="3">DUF2071 domain-containing protein</fullName>
    </recommendedName>
</protein>
<accession>A0A1J5T9H5</accession>
<dbReference type="InterPro" id="IPR018644">
    <property type="entry name" value="DUF2071"/>
</dbReference>
<evidence type="ECO:0000313" key="1">
    <source>
        <dbReference type="EMBL" id="OIR12941.1"/>
    </source>
</evidence>
<dbReference type="AlphaFoldDB" id="A0A1J5T9H5"/>
<sequence length="241" mass="28015">MKTSHIPFSMPTRGWALSQNWVNLTFMHWEVDRQLLKKYIPEDLKLETFRGKTYIGTIPFRMEKIRPRYLPSVPFISNFPEFNIRAYVSKNGISGVLFLTLDAESRITSMYAPWAYGLPYVFAKGKVEENKEGGFSWQSKRKSNGICIKGESKPSGTPRKAKKNSLEEFLFERYSLYVTYKKKTHIAYTCHEPWEFQNATVKIEENSLTEFYNLGISNLLEPDLTHISKGVQVKTWSIEEA</sequence>
<dbReference type="InterPro" id="IPR023375">
    <property type="entry name" value="ADC_dom_sf"/>
</dbReference>
<dbReference type="PANTHER" id="PTHR39186">
    <property type="entry name" value="DUF2071 FAMILY PROTEIN"/>
    <property type="match status" value="1"/>
</dbReference>
<dbReference type="EMBL" id="MIYV01000011">
    <property type="protein sequence ID" value="OIR12941.1"/>
    <property type="molecule type" value="Genomic_DNA"/>
</dbReference>
<dbReference type="PANTHER" id="PTHR39186:SF1">
    <property type="entry name" value="DUF2071 DOMAIN-CONTAINING PROTEIN"/>
    <property type="match status" value="1"/>
</dbReference>
<gene>
    <name evidence="1" type="ORF">BEU03_02230</name>
</gene>
<comment type="caution">
    <text evidence="1">The sequence shown here is derived from an EMBL/GenBank/DDBJ whole genome shotgun (WGS) entry which is preliminary data.</text>
</comment>
<dbReference type="Proteomes" id="UP000183403">
    <property type="component" value="Unassembled WGS sequence"/>
</dbReference>
<evidence type="ECO:0000313" key="2">
    <source>
        <dbReference type="Proteomes" id="UP000183403"/>
    </source>
</evidence>
<dbReference type="Pfam" id="PF09844">
    <property type="entry name" value="DUF2071"/>
    <property type="match status" value="1"/>
</dbReference>
<proteinExistence type="predicted"/>
<name>A0A1J5T9H5_9ARCH</name>
<organism evidence="1 2">
    <name type="scientific">Marine Group III euryarchaeote CG-Epi6</name>
    <dbReference type="NCBI Taxonomy" id="1889000"/>
    <lineage>
        <taxon>Archaea</taxon>
        <taxon>Methanobacteriati</taxon>
        <taxon>Thermoplasmatota</taxon>
        <taxon>Thermoplasmata</taxon>
        <taxon>Candidatus Thermoprofundales</taxon>
    </lineage>
</organism>
<dbReference type="SUPFAM" id="SSF160104">
    <property type="entry name" value="Acetoacetate decarboxylase-like"/>
    <property type="match status" value="1"/>
</dbReference>
<evidence type="ECO:0008006" key="3">
    <source>
        <dbReference type="Google" id="ProtNLM"/>
    </source>
</evidence>
<reference evidence="1 2" key="1">
    <citation type="submission" date="2016-08" db="EMBL/GenBank/DDBJ databases">
        <title>New Insights into Marine Group III Euryarchaeota, from dark to light.</title>
        <authorList>
            <person name="Haro-Moreno J.M."/>
            <person name="Rodriguez-Valera F."/>
            <person name="Lopez-Garcia P."/>
            <person name="Moreira D."/>
            <person name="Martin-Cuadrado A.B."/>
        </authorList>
    </citation>
    <scope>NUCLEOTIDE SEQUENCE [LARGE SCALE GENOMIC DNA]</scope>
    <source>
        <strain evidence="1">CG-Epi6</strain>
    </source>
</reference>